<dbReference type="CDD" id="cd00075">
    <property type="entry name" value="HATPase"/>
    <property type="match status" value="1"/>
</dbReference>
<evidence type="ECO:0000256" key="3">
    <source>
        <dbReference type="ARBA" id="ARBA00012438"/>
    </source>
</evidence>
<name>A0A4Q7J3T0_9PSEU</name>
<evidence type="ECO:0000259" key="13">
    <source>
        <dbReference type="PROSITE" id="PS50885"/>
    </source>
</evidence>
<keyword evidence="8 11" id="KW-1133">Transmembrane helix</keyword>
<feature type="domain" description="Histidine kinase" evidence="12">
    <location>
        <begin position="241"/>
        <end position="453"/>
    </location>
</feature>
<keyword evidence="4" id="KW-0597">Phosphoprotein</keyword>
<keyword evidence="10 11" id="KW-0472">Membrane</keyword>
<feature type="domain" description="HAMP" evidence="13">
    <location>
        <begin position="181"/>
        <end position="233"/>
    </location>
</feature>
<comment type="caution">
    <text evidence="14">The sequence shown here is derived from an EMBL/GenBank/DDBJ whole genome shotgun (WGS) entry which is preliminary data.</text>
</comment>
<dbReference type="PROSITE" id="PS50109">
    <property type="entry name" value="HIS_KIN"/>
    <property type="match status" value="1"/>
</dbReference>
<evidence type="ECO:0000256" key="2">
    <source>
        <dbReference type="ARBA" id="ARBA00004236"/>
    </source>
</evidence>
<dbReference type="CDD" id="cd00082">
    <property type="entry name" value="HisKA"/>
    <property type="match status" value="1"/>
</dbReference>
<sequence length="454" mass="48030">MNRRLVVSYIVLVAVAIAAFTVPVAFVLVDQLRGDIEVSVRREADTAALLLAGDDVPSRQALARLAEAYDRETPGRLDALLAGGAAATPMPLPPAADDDAFRRALAGEATSEWGTAEALGTEGLVLTRPARNDAGQVVGAIRVSYPSAPLNERQVQIWGFRAVLAVAVLIVAAFLGVLLARRLTRPFRELNRMANRLRDGDLTARAEEAGPSETRTLAATLNKATETIDTLVRSQRAFIADASHQLRTPLTALRLSLDNIADGTDDPMVREDVELATAEVVRMSRLVNGLLALAKAEAAVAASEPVRLREVVAERFDTWRGVAAERGVELRVEHTDPGIVALATAGHLDQVLDNVLSNAIEVSPDGGTVTVATRAQRDRAVLVVTDEGPGMSEKDRSRAFDRFWRGQGLTGAGGSGLGLAIVRQLVTDDGGTVVLGTAGAGGLVVRIELPLGHG</sequence>
<evidence type="ECO:0000313" key="14">
    <source>
        <dbReference type="EMBL" id="RZQ61282.1"/>
    </source>
</evidence>
<dbReference type="Pfam" id="PF00672">
    <property type="entry name" value="HAMP"/>
    <property type="match status" value="1"/>
</dbReference>
<dbReference type="RefSeq" id="WP_130478096.1">
    <property type="nucleotide sequence ID" value="NZ_SFCC01000013.1"/>
</dbReference>
<evidence type="ECO:0000259" key="12">
    <source>
        <dbReference type="PROSITE" id="PS50109"/>
    </source>
</evidence>
<dbReference type="PROSITE" id="PS50885">
    <property type="entry name" value="HAMP"/>
    <property type="match status" value="1"/>
</dbReference>
<dbReference type="SUPFAM" id="SSF158472">
    <property type="entry name" value="HAMP domain-like"/>
    <property type="match status" value="1"/>
</dbReference>
<dbReference type="GO" id="GO:0000155">
    <property type="term" value="F:phosphorelay sensor kinase activity"/>
    <property type="evidence" value="ECO:0007669"/>
    <property type="project" value="InterPro"/>
</dbReference>
<keyword evidence="15" id="KW-1185">Reference proteome</keyword>
<keyword evidence="5" id="KW-0808">Transferase</keyword>
<dbReference type="OrthoDB" id="9786919at2"/>
<dbReference type="InterPro" id="IPR004358">
    <property type="entry name" value="Sig_transdc_His_kin-like_C"/>
</dbReference>
<dbReference type="InterPro" id="IPR005467">
    <property type="entry name" value="His_kinase_dom"/>
</dbReference>
<keyword evidence="7 14" id="KW-0418">Kinase</keyword>
<evidence type="ECO:0000256" key="9">
    <source>
        <dbReference type="ARBA" id="ARBA00023012"/>
    </source>
</evidence>
<dbReference type="AlphaFoldDB" id="A0A4Q7J3T0"/>
<dbReference type="SUPFAM" id="SSF55874">
    <property type="entry name" value="ATPase domain of HSP90 chaperone/DNA topoisomerase II/histidine kinase"/>
    <property type="match status" value="1"/>
</dbReference>
<evidence type="ECO:0000256" key="5">
    <source>
        <dbReference type="ARBA" id="ARBA00022679"/>
    </source>
</evidence>
<dbReference type="InterPro" id="IPR036890">
    <property type="entry name" value="HATPase_C_sf"/>
</dbReference>
<protein>
    <recommendedName>
        <fullName evidence="3">histidine kinase</fullName>
        <ecNumber evidence="3">2.7.13.3</ecNumber>
    </recommendedName>
</protein>
<proteinExistence type="predicted"/>
<dbReference type="GO" id="GO:0005886">
    <property type="term" value="C:plasma membrane"/>
    <property type="evidence" value="ECO:0007669"/>
    <property type="project" value="UniProtKB-SubCell"/>
</dbReference>
<evidence type="ECO:0000256" key="8">
    <source>
        <dbReference type="ARBA" id="ARBA00022989"/>
    </source>
</evidence>
<dbReference type="Gene3D" id="6.10.340.10">
    <property type="match status" value="1"/>
</dbReference>
<dbReference type="PANTHER" id="PTHR45436">
    <property type="entry name" value="SENSOR HISTIDINE KINASE YKOH"/>
    <property type="match status" value="1"/>
</dbReference>
<evidence type="ECO:0000256" key="11">
    <source>
        <dbReference type="SAM" id="Phobius"/>
    </source>
</evidence>
<dbReference type="Proteomes" id="UP000292003">
    <property type="component" value="Unassembled WGS sequence"/>
</dbReference>
<dbReference type="PRINTS" id="PR00344">
    <property type="entry name" value="BCTRLSENSOR"/>
</dbReference>
<dbReference type="SMART" id="SM00388">
    <property type="entry name" value="HisKA"/>
    <property type="match status" value="1"/>
</dbReference>
<evidence type="ECO:0000256" key="4">
    <source>
        <dbReference type="ARBA" id="ARBA00022553"/>
    </source>
</evidence>
<evidence type="ECO:0000256" key="6">
    <source>
        <dbReference type="ARBA" id="ARBA00022692"/>
    </source>
</evidence>
<dbReference type="Pfam" id="PF02518">
    <property type="entry name" value="HATPase_c"/>
    <property type="match status" value="1"/>
</dbReference>
<keyword evidence="9" id="KW-0902">Two-component regulatory system</keyword>
<comment type="catalytic activity">
    <reaction evidence="1">
        <text>ATP + protein L-histidine = ADP + protein N-phospho-L-histidine.</text>
        <dbReference type="EC" id="2.7.13.3"/>
    </reaction>
</comment>
<dbReference type="InterPro" id="IPR003660">
    <property type="entry name" value="HAMP_dom"/>
</dbReference>
<dbReference type="SUPFAM" id="SSF47384">
    <property type="entry name" value="Homodimeric domain of signal transducing histidine kinase"/>
    <property type="match status" value="1"/>
</dbReference>
<dbReference type="CDD" id="cd06225">
    <property type="entry name" value="HAMP"/>
    <property type="match status" value="1"/>
</dbReference>
<dbReference type="InterPro" id="IPR003661">
    <property type="entry name" value="HisK_dim/P_dom"/>
</dbReference>
<dbReference type="EC" id="2.7.13.3" evidence="3"/>
<organism evidence="14 15">
    <name type="scientific">Amycolatopsis suaedae</name>
    <dbReference type="NCBI Taxonomy" id="2510978"/>
    <lineage>
        <taxon>Bacteria</taxon>
        <taxon>Bacillati</taxon>
        <taxon>Actinomycetota</taxon>
        <taxon>Actinomycetes</taxon>
        <taxon>Pseudonocardiales</taxon>
        <taxon>Pseudonocardiaceae</taxon>
        <taxon>Amycolatopsis</taxon>
    </lineage>
</organism>
<feature type="transmembrane region" description="Helical" evidence="11">
    <location>
        <begin position="158"/>
        <end position="180"/>
    </location>
</feature>
<accession>A0A4Q7J3T0</accession>
<dbReference type="PANTHER" id="PTHR45436:SF5">
    <property type="entry name" value="SENSOR HISTIDINE KINASE TRCS"/>
    <property type="match status" value="1"/>
</dbReference>
<evidence type="ECO:0000256" key="10">
    <source>
        <dbReference type="ARBA" id="ARBA00023136"/>
    </source>
</evidence>
<dbReference type="Gene3D" id="1.10.287.130">
    <property type="match status" value="1"/>
</dbReference>
<dbReference type="InterPro" id="IPR003594">
    <property type="entry name" value="HATPase_dom"/>
</dbReference>
<gene>
    <name evidence="14" type="ORF">EWH70_25810</name>
</gene>
<evidence type="ECO:0000256" key="1">
    <source>
        <dbReference type="ARBA" id="ARBA00000085"/>
    </source>
</evidence>
<feature type="transmembrane region" description="Helical" evidence="11">
    <location>
        <begin position="7"/>
        <end position="29"/>
    </location>
</feature>
<comment type="subcellular location">
    <subcellularLocation>
        <location evidence="2">Cell membrane</location>
    </subcellularLocation>
</comment>
<dbReference type="Gene3D" id="3.30.565.10">
    <property type="entry name" value="Histidine kinase-like ATPase, C-terminal domain"/>
    <property type="match status" value="1"/>
</dbReference>
<evidence type="ECO:0000313" key="15">
    <source>
        <dbReference type="Proteomes" id="UP000292003"/>
    </source>
</evidence>
<dbReference type="InterPro" id="IPR036097">
    <property type="entry name" value="HisK_dim/P_sf"/>
</dbReference>
<dbReference type="EMBL" id="SFCC01000013">
    <property type="protein sequence ID" value="RZQ61282.1"/>
    <property type="molecule type" value="Genomic_DNA"/>
</dbReference>
<reference evidence="14 15" key="1">
    <citation type="submission" date="2019-02" db="EMBL/GenBank/DDBJ databases">
        <title>Draft genome sequence of Amycolatopsis sp. 8-3EHSu isolated from roots of Suaeda maritima.</title>
        <authorList>
            <person name="Duangmal K."/>
            <person name="Chantavorakit T."/>
        </authorList>
    </citation>
    <scope>NUCLEOTIDE SEQUENCE [LARGE SCALE GENOMIC DNA]</scope>
    <source>
        <strain evidence="14 15">8-3EHSu</strain>
    </source>
</reference>
<evidence type="ECO:0000256" key="7">
    <source>
        <dbReference type="ARBA" id="ARBA00022777"/>
    </source>
</evidence>
<dbReference type="Pfam" id="PF00512">
    <property type="entry name" value="HisKA"/>
    <property type="match status" value="1"/>
</dbReference>
<dbReference type="SMART" id="SM00304">
    <property type="entry name" value="HAMP"/>
    <property type="match status" value="1"/>
</dbReference>
<dbReference type="InterPro" id="IPR050428">
    <property type="entry name" value="TCS_sensor_his_kinase"/>
</dbReference>
<dbReference type="SMART" id="SM00387">
    <property type="entry name" value="HATPase_c"/>
    <property type="match status" value="1"/>
</dbReference>
<keyword evidence="6 11" id="KW-0812">Transmembrane</keyword>